<accession>A0ABY3RLU6</accession>
<evidence type="ECO:0000313" key="3">
    <source>
        <dbReference type="Proteomes" id="UP001431010"/>
    </source>
</evidence>
<dbReference type="RefSeq" id="WP_231327163.1">
    <property type="nucleotide sequence ID" value="NZ_CP088156.1"/>
</dbReference>
<proteinExistence type="predicted"/>
<evidence type="ECO:0000256" key="1">
    <source>
        <dbReference type="SAM" id="Phobius"/>
    </source>
</evidence>
<keyword evidence="3" id="KW-1185">Reference proteome</keyword>
<organism evidence="2 3">
    <name type="scientific">Bradyrhizobium ontarionense</name>
    <dbReference type="NCBI Taxonomy" id="2898149"/>
    <lineage>
        <taxon>Bacteria</taxon>
        <taxon>Pseudomonadati</taxon>
        <taxon>Pseudomonadota</taxon>
        <taxon>Alphaproteobacteria</taxon>
        <taxon>Hyphomicrobiales</taxon>
        <taxon>Nitrobacteraceae</taxon>
        <taxon>Bradyrhizobium</taxon>
    </lineage>
</organism>
<evidence type="ECO:0008006" key="4">
    <source>
        <dbReference type="Google" id="ProtNLM"/>
    </source>
</evidence>
<evidence type="ECO:0000313" key="2">
    <source>
        <dbReference type="EMBL" id="UFZ07713.1"/>
    </source>
</evidence>
<sequence length="47" mass="5485">MSEMGGLLEFVIVALCVAGWLVLEWQGRRLDRQRAEREAREREAEKP</sequence>
<keyword evidence="1" id="KW-0812">Transmembrane</keyword>
<dbReference type="EMBL" id="CP088156">
    <property type="protein sequence ID" value="UFZ07713.1"/>
    <property type="molecule type" value="Genomic_DNA"/>
</dbReference>
<dbReference type="Proteomes" id="UP001431010">
    <property type="component" value="Chromosome"/>
</dbReference>
<reference evidence="2" key="1">
    <citation type="journal article" date="2024" name="Antonie Van Leeuwenhoek">
        <title>Bradyrhizobium ontarionense sp. nov., a novel bacterial symbiont isolated from Aeschynomene indica (Indian jointvetch), harbours photosynthesis, nitrogen fixation and nitrous oxide (N2O) reductase genes.</title>
        <authorList>
            <person name="Bromfield E.S.P."/>
            <person name="Cloutier S."/>
        </authorList>
    </citation>
    <scope>NUCLEOTIDE SEQUENCE</scope>
    <source>
        <strain evidence="2">A19</strain>
    </source>
</reference>
<keyword evidence="1" id="KW-1133">Transmembrane helix</keyword>
<name>A0ABY3RLU6_9BRAD</name>
<protein>
    <recommendedName>
        <fullName evidence="4">Heme exporter protein D</fullName>
    </recommendedName>
</protein>
<gene>
    <name evidence="2" type="ORF">LQG66_16000</name>
</gene>
<keyword evidence="1" id="KW-0472">Membrane</keyword>
<feature type="transmembrane region" description="Helical" evidence="1">
    <location>
        <begin position="6"/>
        <end position="23"/>
    </location>
</feature>